<comment type="caution">
    <text evidence="1">The sequence shown here is derived from an EMBL/GenBank/DDBJ whole genome shotgun (WGS) entry which is preliminary data.</text>
</comment>
<proteinExistence type="predicted"/>
<sequence>MYVPPHFREDDPALLMEVMQRHSFATLVSNLDGAPFASHLPLKVSQDDAGVRIDGHFARANPHWQALQADPNALVIFQGPHTYISPTLYQSSNRVPTWNYIAVHATGRVRVDHSADAKLNILQQLIAQYEPGYRSQFDAIDGALRDGLLNAIVAFELTVDKLEGKFKLGQNRLTDNKPEMQRWHEQGGENERELAHWMQRLGHWS</sequence>
<name>A0ABV7EZV1_9BURK</name>
<dbReference type="Gene3D" id="2.30.110.10">
    <property type="entry name" value="Electron Transport, Fmn-binding Protein, Chain A"/>
    <property type="match status" value="1"/>
</dbReference>
<dbReference type="Proteomes" id="UP001595530">
    <property type="component" value="Unassembled WGS sequence"/>
</dbReference>
<dbReference type="SUPFAM" id="SSF50475">
    <property type="entry name" value="FMN-binding split barrel"/>
    <property type="match status" value="1"/>
</dbReference>
<reference evidence="2" key="1">
    <citation type="journal article" date="2019" name="Int. J. Syst. Evol. Microbiol.">
        <title>The Global Catalogue of Microorganisms (GCM) 10K type strain sequencing project: providing services to taxonomists for standard genome sequencing and annotation.</title>
        <authorList>
            <consortium name="The Broad Institute Genomics Platform"/>
            <consortium name="The Broad Institute Genome Sequencing Center for Infectious Disease"/>
            <person name="Wu L."/>
            <person name="Ma J."/>
        </authorList>
    </citation>
    <scope>NUCLEOTIDE SEQUENCE [LARGE SCALE GENOMIC DNA]</scope>
    <source>
        <strain evidence="2">KCTC 42986</strain>
    </source>
</reference>
<protein>
    <submittedName>
        <fullName evidence="1">FMN-binding negative transcriptional regulator</fullName>
    </submittedName>
</protein>
<dbReference type="InterPro" id="IPR012349">
    <property type="entry name" value="Split_barrel_FMN-bd"/>
</dbReference>
<dbReference type="PANTHER" id="PTHR35802">
    <property type="entry name" value="PROTEASE SYNTHASE AND SPORULATION PROTEIN PAI 2"/>
    <property type="match status" value="1"/>
</dbReference>
<dbReference type="PIRSF" id="PIRSF010372">
    <property type="entry name" value="PaiB"/>
    <property type="match status" value="1"/>
</dbReference>
<accession>A0ABV7EZV1</accession>
<organism evidence="1 2">
    <name type="scientific">Undibacterium arcticum</name>
    <dbReference type="NCBI Taxonomy" id="1762892"/>
    <lineage>
        <taxon>Bacteria</taxon>
        <taxon>Pseudomonadati</taxon>
        <taxon>Pseudomonadota</taxon>
        <taxon>Betaproteobacteria</taxon>
        <taxon>Burkholderiales</taxon>
        <taxon>Oxalobacteraceae</taxon>
        <taxon>Undibacterium</taxon>
    </lineage>
</organism>
<dbReference type="RefSeq" id="WP_390322835.1">
    <property type="nucleotide sequence ID" value="NZ_JBHRTP010000025.1"/>
</dbReference>
<evidence type="ECO:0000313" key="1">
    <source>
        <dbReference type="EMBL" id="MFC3108279.1"/>
    </source>
</evidence>
<evidence type="ECO:0000313" key="2">
    <source>
        <dbReference type="Proteomes" id="UP001595530"/>
    </source>
</evidence>
<dbReference type="PANTHER" id="PTHR35802:SF1">
    <property type="entry name" value="PROTEASE SYNTHASE AND SPORULATION PROTEIN PAI 2"/>
    <property type="match status" value="1"/>
</dbReference>
<dbReference type="InterPro" id="IPR007396">
    <property type="entry name" value="TR_PAI2-type"/>
</dbReference>
<dbReference type="Pfam" id="PF04299">
    <property type="entry name" value="FMN_bind_2"/>
    <property type="match status" value="1"/>
</dbReference>
<keyword evidence="2" id="KW-1185">Reference proteome</keyword>
<dbReference type="EMBL" id="JBHRTP010000025">
    <property type="protein sequence ID" value="MFC3108279.1"/>
    <property type="molecule type" value="Genomic_DNA"/>
</dbReference>
<gene>
    <name evidence="1" type="ORF">ACFOFO_09945</name>
</gene>